<proteinExistence type="predicted"/>
<gene>
    <name evidence="2" type="ORF">MAMT_02159</name>
</gene>
<reference evidence="2 3" key="1">
    <citation type="submission" date="2019-09" db="EMBL/GenBank/DDBJ databases">
        <authorList>
            <person name="Cremers G."/>
        </authorList>
    </citation>
    <scope>NUCLEOTIDE SEQUENCE [LARGE SCALE GENOMIC DNA]</scope>
    <source>
        <strain evidence="2">4A</strain>
    </source>
</reference>
<organism evidence="2 3">
    <name type="scientific">Methylacidimicrobium tartarophylax</name>
    <dbReference type="NCBI Taxonomy" id="1041768"/>
    <lineage>
        <taxon>Bacteria</taxon>
        <taxon>Pseudomonadati</taxon>
        <taxon>Verrucomicrobiota</taxon>
        <taxon>Methylacidimicrobium</taxon>
    </lineage>
</organism>
<dbReference type="OrthoDB" id="9133534at2"/>
<protein>
    <recommendedName>
        <fullName evidence="4">CopG-like ribbon-helix-helix domain-containing protein</fullName>
    </recommendedName>
</protein>
<feature type="region of interest" description="Disordered" evidence="1">
    <location>
        <begin position="55"/>
        <end position="77"/>
    </location>
</feature>
<dbReference type="EMBL" id="CABFVA020000120">
    <property type="protein sequence ID" value="VVM08169.1"/>
    <property type="molecule type" value="Genomic_DNA"/>
</dbReference>
<evidence type="ECO:0000313" key="2">
    <source>
        <dbReference type="EMBL" id="VVM08169.1"/>
    </source>
</evidence>
<keyword evidence="3" id="KW-1185">Reference proteome</keyword>
<accession>A0A5E6MQ23</accession>
<evidence type="ECO:0000256" key="1">
    <source>
        <dbReference type="SAM" id="MobiDB-lite"/>
    </source>
</evidence>
<sequence>MSRRKSSTLTVCIAPALKEALSAAAAGEHRSIVNMVEVLTWDWWDRNGIAIPEQDALFNEDRQPPSAAPATNRGTKP</sequence>
<dbReference type="Proteomes" id="UP000334923">
    <property type="component" value="Unassembled WGS sequence"/>
</dbReference>
<evidence type="ECO:0008006" key="4">
    <source>
        <dbReference type="Google" id="ProtNLM"/>
    </source>
</evidence>
<dbReference type="AlphaFoldDB" id="A0A5E6MQ23"/>
<name>A0A5E6MQ23_9BACT</name>
<evidence type="ECO:0000313" key="3">
    <source>
        <dbReference type="Proteomes" id="UP000334923"/>
    </source>
</evidence>